<accession>F8TU30</accession>
<reference evidence="1 2" key="5">
    <citation type="journal article" date="1997" name="Virology">
        <title>Analysis of 74 kb of DNA located at the right end of the 330-kb chlorella virus PBCV-1 genome.</title>
        <authorList>
            <person name="Li Y."/>
            <person name="Lu Z."/>
            <person name="Sun L."/>
            <person name="Ropp S."/>
            <person name="Kutish G.F."/>
            <person name="Rock D.L."/>
            <person name="Van Etten J.L."/>
        </authorList>
    </citation>
    <scope>NUCLEOTIDE SEQUENCE [LARGE SCALE GENOMIC DNA]</scope>
</reference>
<keyword evidence="2" id="KW-1185">Reference proteome</keyword>
<dbReference type="KEGG" id="vg:10971110"/>
<proteinExistence type="predicted"/>
<evidence type="ECO:0000313" key="2">
    <source>
        <dbReference type="Proteomes" id="UP000000862"/>
    </source>
</evidence>
<gene>
    <name evidence="1" type="primary">a393aL</name>
</gene>
<reference evidence="1 2" key="3">
    <citation type="journal article" date="1996" name="Virology">
        <title>Analysis of 94 kb of the chlorella virus PBCV-1 330-kb genome: map positions 88 to 182.</title>
        <authorList>
            <person name="Lu Z."/>
            <person name="Li Y."/>
            <person name="Que Q."/>
            <person name="Kutish G.F."/>
            <person name="Rock D.L."/>
            <person name="Van Etten J.L."/>
        </authorList>
    </citation>
    <scope>NUCLEOTIDE SEQUENCE [LARGE SCALE GENOMIC DNA]</scope>
</reference>
<sequence>MQNIKTYNMIEYNVKYYRHNFIWFVRQSKGYSRFLLDHNREYNY</sequence>
<protein>
    <submittedName>
        <fullName evidence="1">Uncharacterized protein</fullName>
    </submittedName>
</protein>
<reference evidence="1 2" key="4">
    <citation type="journal article" date="1996" name="Virology">
        <title>Analysis of 76 kb of the chlorella virus PBCV-1 330-kb genome: map positions 182 to 258.</title>
        <authorList>
            <person name="Kutish G.F."/>
            <person name="Li Y."/>
            <person name="Lu Z."/>
            <person name="Furuta M."/>
            <person name="Rock D.L."/>
            <person name="Van Etten J.L."/>
        </authorList>
    </citation>
    <scope>NUCLEOTIDE SEQUENCE [LARGE SCALE GENOMIC DNA]</scope>
</reference>
<reference evidence="1 2" key="1">
    <citation type="journal article" date="1995" name="Virology">
        <title>Analysis of 45 kb of DNA located at the left end of the chlorella virus PBCV-1 genome.</title>
        <authorList>
            <person name="Lu Z."/>
            <person name="Li Y."/>
            <person name="Zhang Y."/>
            <person name="Kutish G.F."/>
            <person name="Rock D.L."/>
            <person name="Van Etten J.L."/>
        </authorList>
    </citation>
    <scope>NUCLEOTIDE SEQUENCE [LARGE SCALE GENOMIC DNA]</scope>
</reference>
<dbReference type="EMBL" id="JF411744">
    <property type="protein sequence ID" value="AEI70091.1"/>
    <property type="molecule type" value="Genomic_DNA"/>
</dbReference>
<dbReference type="RefSeq" id="YP_004678946.1">
    <property type="nucleotide sequence ID" value="NC_000852.5"/>
</dbReference>
<reference evidence="1 2" key="8">
    <citation type="journal article" date="2010" name="J. Virol.">
        <title>Microarray analysis of Paramecium bursaria chlorella virus 1 transcription.</title>
        <authorList>
            <person name="Yanai-Balser G.M."/>
            <person name="Duncan G.A."/>
            <person name="Eudy J.D."/>
            <person name="Wang D."/>
            <person name="Li X."/>
            <person name="Agarkova I.V."/>
            <person name="Dunigan D.D."/>
            <person name="Van Etten J.L."/>
        </authorList>
    </citation>
    <scope>NUCLEOTIDE SEQUENCE [LARGE SCALE GENOMIC DNA]</scope>
</reference>
<reference evidence="1 2" key="6">
    <citation type="journal article" date="1999" name="Virology">
        <title>Chlorella virus PBCV-1 encodes a functional homospermidine synthase.</title>
        <authorList>
            <person name="Kaiser A."/>
            <person name="Vollmert M."/>
            <person name="Tholl D."/>
            <person name="Graves M.V."/>
            <person name="Gurnon J.R."/>
            <person name="Xing W."/>
            <person name="Lisec A.D."/>
            <person name="Nickerson K.W."/>
            <person name="Van Etten J.L."/>
        </authorList>
    </citation>
    <scope>NUCLEOTIDE SEQUENCE [LARGE SCALE GENOMIC DNA]</scope>
</reference>
<reference evidence="1 2" key="2">
    <citation type="journal article" date="1995" name="Virology">
        <title>Analysis of 43 kb of the Chlorella virus PBCV-1 330-kb genome: map positions 45 to 88.</title>
        <authorList>
            <person name="Li Y."/>
            <person name="Lu Z."/>
            <person name="Burbank D.E."/>
            <person name="Kutish G.F."/>
            <person name="Rock D.L."/>
            <person name="Van Etten J.L."/>
        </authorList>
    </citation>
    <scope>NUCLEOTIDE SEQUENCE [LARGE SCALE GENOMIC DNA]</scope>
</reference>
<reference evidence="1 2" key="7">
    <citation type="journal article" date="2000" name="Virology">
        <title>Characterization of a beta-1,3-glucanase encoded by chlorella virus PBCV-1.</title>
        <authorList>
            <person name="Sun L."/>
            <person name="Gurnon J.R."/>
            <person name="Adams B.J."/>
            <person name="Graves M.V."/>
            <person name="Van Etten J.L."/>
        </authorList>
    </citation>
    <scope>NUCLEOTIDE SEQUENCE [LARGE SCALE GENOMIC DNA]</scope>
</reference>
<dbReference type="GeneID" id="10971110"/>
<dbReference type="Proteomes" id="UP000000862">
    <property type="component" value="Segment"/>
</dbReference>
<organismHost>
    <name type="scientific">Chlorella</name>
    <dbReference type="NCBI Taxonomy" id="3071"/>
</organismHost>
<evidence type="ECO:0000313" key="1">
    <source>
        <dbReference type="EMBL" id="AEI70091.1"/>
    </source>
</evidence>
<name>F8TU30_PBCV1</name>
<organism evidence="1 2">
    <name type="scientific">Paramecium bursaria Chlorella virus 1</name>
    <name type="common">PBCV-1</name>
    <dbReference type="NCBI Taxonomy" id="10506"/>
    <lineage>
        <taxon>Viruses</taxon>
        <taxon>Varidnaviria</taxon>
        <taxon>Bamfordvirae</taxon>
        <taxon>Nucleocytoviricota</taxon>
        <taxon>Megaviricetes</taxon>
        <taxon>Algavirales</taxon>
        <taxon>Phycodnaviridae</taxon>
        <taxon>Chlorovirus</taxon>
        <taxon>Chlorovirus vanettense</taxon>
    </lineage>
</organism>